<evidence type="ECO:0000313" key="2">
    <source>
        <dbReference type="Proteomes" id="UP000696573"/>
    </source>
</evidence>
<keyword evidence="2" id="KW-1185">Reference proteome</keyword>
<protein>
    <submittedName>
        <fullName evidence="1">Uncharacterized protein</fullName>
    </submittedName>
</protein>
<comment type="caution">
    <text evidence="1">The sequence shown here is derived from an EMBL/GenBank/DDBJ whole genome shotgun (WGS) entry which is preliminary data.</text>
</comment>
<accession>A0A9N9V672</accession>
<sequence length="156" mass="18076">MALKEHLEKDQVATMDSHEAFKKSVEEYKNQAETEKSTLQYRLDLTEQKLTYIQKQLSSVYPHLHDNLDNIIMAAAEQDRLAKEALLSHFPEIHSDFGNLGEVLQVVGKQHSLMRREILSRFPEIHSDLRNVEEVLGAEVLETESLPKAKRARRKR</sequence>
<reference evidence="1" key="1">
    <citation type="submission" date="2021-10" db="EMBL/GenBank/DDBJ databases">
        <authorList>
            <person name="Piombo E."/>
        </authorList>
    </citation>
    <scope>NUCLEOTIDE SEQUENCE</scope>
</reference>
<dbReference type="AlphaFoldDB" id="A0A9N9V672"/>
<organism evidence="1 2">
    <name type="scientific">Clonostachys rhizophaga</name>
    <dbReference type="NCBI Taxonomy" id="160324"/>
    <lineage>
        <taxon>Eukaryota</taxon>
        <taxon>Fungi</taxon>
        <taxon>Dikarya</taxon>
        <taxon>Ascomycota</taxon>
        <taxon>Pezizomycotina</taxon>
        <taxon>Sordariomycetes</taxon>
        <taxon>Hypocreomycetidae</taxon>
        <taxon>Hypocreales</taxon>
        <taxon>Bionectriaceae</taxon>
        <taxon>Clonostachys</taxon>
    </lineage>
</organism>
<dbReference type="EMBL" id="CABFNQ020000606">
    <property type="protein sequence ID" value="CAH0020025.1"/>
    <property type="molecule type" value="Genomic_DNA"/>
</dbReference>
<dbReference type="Proteomes" id="UP000696573">
    <property type="component" value="Unassembled WGS sequence"/>
</dbReference>
<proteinExistence type="predicted"/>
<gene>
    <name evidence="1" type="ORF">CRHIZ90672A_00018749</name>
</gene>
<evidence type="ECO:0000313" key="1">
    <source>
        <dbReference type="EMBL" id="CAH0020025.1"/>
    </source>
</evidence>
<name>A0A9N9V672_9HYPO</name>